<dbReference type="AlphaFoldDB" id="A0A839GFC0"/>
<evidence type="ECO:0000313" key="2">
    <source>
        <dbReference type="EMBL" id="MBA9077210.1"/>
    </source>
</evidence>
<dbReference type="EMBL" id="JACJIQ010000006">
    <property type="protein sequence ID" value="MBA9077210.1"/>
    <property type="molecule type" value="Genomic_DNA"/>
</dbReference>
<feature type="compositionally biased region" description="Basic and acidic residues" evidence="1">
    <location>
        <begin position="18"/>
        <end position="27"/>
    </location>
</feature>
<name>A0A839GFC0_9BACT</name>
<gene>
    <name evidence="2" type="ORF">FHS90_001921</name>
</gene>
<comment type="caution">
    <text evidence="2">The sequence shown here is derived from an EMBL/GenBank/DDBJ whole genome shotgun (WGS) entry which is preliminary data.</text>
</comment>
<evidence type="ECO:0000313" key="3">
    <source>
        <dbReference type="Proteomes" id="UP000563094"/>
    </source>
</evidence>
<protein>
    <submittedName>
        <fullName evidence="2">Uncharacterized protein</fullName>
    </submittedName>
</protein>
<sequence length="27" mass="3163">MFPHGRNDVPNGQVYGKWVERQGKSFQ</sequence>
<dbReference type="Proteomes" id="UP000563094">
    <property type="component" value="Unassembled WGS sequence"/>
</dbReference>
<keyword evidence="3" id="KW-1185">Reference proteome</keyword>
<proteinExistence type="predicted"/>
<reference evidence="2 3" key="1">
    <citation type="submission" date="2020-08" db="EMBL/GenBank/DDBJ databases">
        <title>Genomic Encyclopedia of Type Strains, Phase IV (KMG-IV): sequencing the most valuable type-strain genomes for metagenomic binning, comparative biology and taxonomic classification.</title>
        <authorList>
            <person name="Goeker M."/>
        </authorList>
    </citation>
    <scope>NUCLEOTIDE SEQUENCE [LARGE SCALE GENOMIC DNA]</scope>
    <source>
        <strain evidence="2 3">DSM 29854</strain>
    </source>
</reference>
<feature type="region of interest" description="Disordered" evidence="1">
    <location>
        <begin position="1"/>
        <end position="27"/>
    </location>
</feature>
<accession>A0A839GFC0</accession>
<organism evidence="2 3">
    <name type="scientific">Rufibacter quisquiliarum</name>
    <dbReference type="NCBI Taxonomy" id="1549639"/>
    <lineage>
        <taxon>Bacteria</taxon>
        <taxon>Pseudomonadati</taxon>
        <taxon>Bacteroidota</taxon>
        <taxon>Cytophagia</taxon>
        <taxon>Cytophagales</taxon>
        <taxon>Hymenobacteraceae</taxon>
        <taxon>Rufibacter</taxon>
    </lineage>
</organism>
<evidence type="ECO:0000256" key="1">
    <source>
        <dbReference type="SAM" id="MobiDB-lite"/>
    </source>
</evidence>